<evidence type="ECO:0000313" key="2">
    <source>
        <dbReference type="EMBL" id="CAG8481894.1"/>
    </source>
</evidence>
<feature type="region of interest" description="Disordered" evidence="1">
    <location>
        <begin position="110"/>
        <end position="129"/>
    </location>
</feature>
<keyword evidence="3" id="KW-1185">Reference proteome</keyword>
<organism evidence="2 3">
    <name type="scientific">Ambispora leptoticha</name>
    <dbReference type="NCBI Taxonomy" id="144679"/>
    <lineage>
        <taxon>Eukaryota</taxon>
        <taxon>Fungi</taxon>
        <taxon>Fungi incertae sedis</taxon>
        <taxon>Mucoromycota</taxon>
        <taxon>Glomeromycotina</taxon>
        <taxon>Glomeromycetes</taxon>
        <taxon>Archaeosporales</taxon>
        <taxon>Ambisporaceae</taxon>
        <taxon>Ambispora</taxon>
    </lineage>
</organism>
<gene>
    <name evidence="2" type="ORF">ALEPTO_LOCUS2531</name>
</gene>
<accession>A0A9N8WEQ3</accession>
<feature type="compositionally biased region" description="Pro residues" evidence="1">
    <location>
        <begin position="115"/>
        <end position="128"/>
    </location>
</feature>
<comment type="caution">
    <text evidence="2">The sequence shown here is derived from an EMBL/GenBank/DDBJ whole genome shotgun (WGS) entry which is preliminary data.</text>
</comment>
<dbReference type="Proteomes" id="UP000789508">
    <property type="component" value="Unassembled WGS sequence"/>
</dbReference>
<dbReference type="AlphaFoldDB" id="A0A9N8WEQ3"/>
<reference evidence="2" key="1">
    <citation type="submission" date="2021-06" db="EMBL/GenBank/DDBJ databases">
        <authorList>
            <person name="Kallberg Y."/>
            <person name="Tangrot J."/>
            <person name="Rosling A."/>
        </authorList>
    </citation>
    <scope>NUCLEOTIDE SEQUENCE</scope>
    <source>
        <strain evidence="2">FL130A</strain>
    </source>
</reference>
<evidence type="ECO:0000256" key="1">
    <source>
        <dbReference type="SAM" id="MobiDB-lite"/>
    </source>
</evidence>
<feature type="region of interest" description="Disordered" evidence="1">
    <location>
        <begin position="58"/>
        <end position="93"/>
    </location>
</feature>
<name>A0A9N8WEQ3_9GLOM</name>
<evidence type="ECO:0000313" key="3">
    <source>
        <dbReference type="Proteomes" id="UP000789508"/>
    </source>
</evidence>
<protein>
    <submittedName>
        <fullName evidence="2">9843_t:CDS:1</fullName>
    </submittedName>
</protein>
<dbReference type="OrthoDB" id="5586015at2759"/>
<dbReference type="EMBL" id="CAJVPS010000380">
    <property type="protein sequence ID" value="CAG8481894.1"/>
    <property type="molecule type" value="Genomic_DNA"/>
</dbReference>
<proteinExistence type="predicted"/>
<sequence>MNFTFSRRTEQAQRRKSIALRGQSVLVNEKSPIECLKEPIFQLASSIETLQKKFRGIANTGTPKKSPFKSPRKSPFKFKSPRKIPAKTQLTPSPVNKHFQFPTSLIKNIKSPESTPIPTPTKMPPPTLAPLNIKKKPNLIPIKNFIKRVIDGLPLKYREQQPHRKNVEDLLRQLFVNPKGLKFEEIMQQSKLKRVRCNEYLVALVHAKEVIKENITGSGQNGQIFKINPIKYPLL</sequence>
<feature type="compositionally biased region" description="Basic residues" evidence="1">
    <location>
        <begin position="66"/>
        <end position="85"/>
    </location>
</feature>